<dbReference type="EMBL" id="JBEPMY010000017">
    <property type="protein sequence ID" value="MET3757468.1"/>
    <property type="molecule type" value="Genomic_DNA"/>
</dbReference>
<gene>
    <name evidence="1" type="ORF">ABID08_004849</name>
</gene>
<proteinExistence type="predicted"/>
<sequence length="179" mass="19421">CSAPPFHGCGTRLTPHPCPLGWHCHQICSTYLTPLSTARENSELNALISLRRISLRKQYNASFPLRLCWRHGGWMKSLPRAGSSKGGAGVSMFVHPSSNVAAGPSRFALWAARLSMRALEGAAPLPIVSGQGSLILKRGSRGLEPRRARRAYLDRNSAVKPRGALSISAFTCPAADHRR</sequence>
<reference evidence="1 2" key="1">
    <citation type="submission" date="2024-06" db="EMBL/GenBank/DDBJ databases">
        <title>Genomic Encyclopedia of Type Strains, Phase IV (KMG-IV): sequencing the most valuable type-strain genomes for metagenomic binning, comparative biology and taxonomic classification.</title>
        <authorList>
            <person name="Goeker M."/>
        </authorList>
    </citation>
    <scope>NUCLEOTIDE SEQUENCE [LARGE SCALE GENOMIC DNA]</scope>
    <source>
        <strain evidence="1 2">DSM 29288</strain>
    </source>
</reference>
<organism evidence="1 2">
    <name type="scientific">Rhizobium binae</name>
    <dbReference type="NCBI Taxonomy" id="1138190"/>
    <lineage>
        <taxon>Bacteria</taxon>
        <taxon>Pseudomonadati</taxon>
        <taxon>Pseudomonadota</taxon>
        <taxon>Alphaproteobacteria</taxon>
        <taxon>Hyphomicrobiales</taxon>
        <taxon>Rhizobiaceae</taxon>
        <taxon>Rhizobium/Agrobacterium group</taxon>
        <taxon>Rhizobium</taxon>
    </lineage>
</organism>
<comment type="caution">
    <text evidence="1">The sequence shown here is derived from an EMBL/GenBank/DDBJ whole genome shotgun (WGS) entry which is preliminary data.</text>
</comment>
<dbReference type="Proteomes" id="UP001549077">
    <property type="component" value="Unassembled WGS sequence"/>
</dbReference>
<name>A0ABV2MQ13_9HYPH</name>
<accession>A0ABV2MQ13</accession>
<evidence type="ECO:0000313" key="1">
    <source>
        <dbReference type="EMBL" id="MET3757468.1"/>
    </source>
</evidence>
<keyword evidence="2" id="KW-1185">Reference proteome</keyword>
<evidence type="ECO:0000313" key="2">
    <source>
        <dbReference type="Proteomes" id="UP001549077"/>
    </source>
</evidence>
<protein>
    <submittedName>
        <fullName evidence="1">Uncharacterized protein</fullName>
    </submittedName>
</protein>
<feature type="non-terminal residue" evidence="1">
    <location>
        <position position="1"/>
    </location>
</feature>